<reference evidence="3" key="1">
    <citation type="submission" date="2011-11" db="EMBL/GenBank/DDBJ databases">
        <title>Complete sequence of Paenibacillus terrae HPL-003.</title>
        <authorList>
            <person name="Shin S.H."/>
            <person name="Kim S."/>
            <person name="Kim J.Y."/>
        </authorList>
    </citation>
    <scope>NUCLEOTIDE SEQUENCE [LARGE SCALE GENOMIC DNA]</scope>
    <source>
        <strain evidence="3">HPL-003</strain>
    </source>
</reference>
<evidence type="ECO:0000313" key="2">
    <source>
        <dbReference type="EMBL" id="AET59432.1"/>
    </source>
</evidence>
<protein>
    <submittedName>
        <fullName evidence="2">Uncharacterized protein</fullName>
    </submittedName>
</protein>
<dbReference type="KEGG" id="pta:HPL003_13405"/>
<dbReference type="eggNOG" id="ENOG50305US">
    <property type="taxonomic scope" value="Bacteria"/>
</dbReference>
<evidence type="ECO:0000313" key="3">
    <source>
        <dbReference type="Proteomes" id="UP000005876"/>
    </source>
</evidence>
<accession>G7VXJ0</accession>
<reference evidence="2 3" key="3">
    <citation type="journal article" date="2012" name="J. Bacteriol.">
        <title>Genome Sequence of Paenibacillus terrae HPL-003, a Xylanase-Producing Bacterium Isolated from Soil Found in Forest Residue.</title>
        <authorList>
            <person name="Shin S.H."/>
            <person name="Kim S."/>
            <person name="Kim J.Y."/>
            <person name="Song H.Y."/>
            <person name="Cho S.J."/>
            <person name="Kim D.R."/>
            <person name="Lee K.I."/>
            <person name="Lim H.K."/>
            <person name="Park N.J."/>
            <person name="Hwang I.T."/>
            <person name="Yang K.S."/>
        </authorList>
    </citation>
    <scope>NUCLEOTIDE SEQUENCE [LARGE SCALE GENOMIC DNA]</scope>
    <source>
        <strain evidence="2 3">HPL-003</strain>
    </source>
</reference>
<reference key="2">
    <citation type="submission" date="2011-11" db="EMBL/GenBank/DDBJ databases">
        <authorList>
            <person name="Shin S.H."/>
            <person name="Kim S."/>
            <person name="Kim J.Y."/>
        </authorList>
    </citation>
    <scope>NUCLEOTIDE SEQUENCE</scope>
    <source>
        <strain>HPL-003</strain>
    </source>
</reference>
<dbReference type="Proteomes" id="UP000005876">
    <property type="component" value="Chromosome"/>
</dbReference>
<gene>
    <name evidence="2" type="ordered locus">HPL003_13405</name>
</gene>
<dbReference type="AlphaFoldDB" id="G7VXJ0"/>
<dbReference type="EMBL" id="CP003107">
    <property type="protein sequence ID" value="AET59432.1"/>
    <property type="molecule type" value="Genomic_DNA"/>
</dbReference>
<name>G7VXJ0_PAETH</name>
<feature type="region of interest" description="Disordered" evidence="1">
    <location>
        <begin position="149"/>
        <end position="182"/>
    </location>
</feature>
<sequence length="182" mass="19977">MKKDERRVCIMKNQWKLTAAILYGGVMMYGSAGAAGASGIELGHQLQAVTPKGSIQGEVRQQNTERQDCHRQGHVHRHGHGRGPGGWNHHLNEKVAKLLGITPARLENELGQGKSLVDIAQNKGIKEEQLIDKLKNEMTVDLKRLVNRKGPITFDRKSGAPHEAQLKQEQGAGTSSSSVNEH</sequence>
<feature type="compositionally biased region" description="Polar residues" evidence="1">
    <location>
        <begin position="167"/>
        <end position="182"/>
    </location>
</feature>
<feature type="compositionally biased region" description="Basic residues" evidence="1">
    <location>
        <begin position="72"/>
        <end position="81"/>
    </location>
</feature>
<proteinExistence type="predicted"/>
<dbReference type="HOGENOM" id="CLU_1676138_0_0_9"/>
<feature type="region of interest" description="Disordered" evidence="1">
    <location>
        <begin position="57"/>
        <end position="87"/>
    </location>
</feature>
<evidence type="ECO:0000256" key="1">
    <source>
        <dbReference type="SAM" id="MobiDB-lite"/>
    </source>
</evidence>
<dbReference type="STRING" id="985665.HPL003_13405"/>
<feature type="compositionally biased region" description="Basic and acidic residues" evidence="1">
    <location>
        <begin position="154"/>
        <end position="166"/>
    </location>
</feature>
<organism evidence="2 3">
    <name type="scientific">Paenibacillus terrae (strain HPL-003)</name>
    <dbReference type="NCBI Taxonomy" id="985665"/>
    <lineage>
        <taxon>Bacteria</taxon>
        <taxon>Bacillati</taxon>
        <taxon>Bacillota</taxon>
        <taxon>Bacilli</taxon>
        <taxon>Bacillales</taxon>
        <taxon>Paenibacillaceae</taxon>
        <taxon>Paenibacillus</taxon>
    </lineage>
</organism>